<dbReference type="RefSeq" id="WP_191251984.1">
    <property type="nucleotide sequence ID" value="NZ_BNAY01000001.1"/>
</dbReference>
<dbReference type="PANTHER" id="PTHR43245:SF13">
    <property type="entry name" value="UDP-D-APIOSE_UDP-D-XYLOSE SYNTHASE 2"/>
    <property type="match status" value="1"/>
</dbReference>
<feature type="domain" description="NAD-dependent epimerase/dehydratase" evidence="1">
    <location>
        <begin position="14"/>
        <end position="221"/>
    </location>
</feature>
<comment type="caution">
    <text evidence="2">The sequence shown here is derived from an EMBL/GenBank/DDBJ whole genome shotgun (WGS) entry which is preliminary data.</text>
</comment>
<proteinExistence type="predicted"/>
<dbReference type="InterPro" id="IPR036291">
    <property type="entry name" value="NAD(P)-bd_dom_sf"/>
</dbReference>
<evidence type="ECO:0000313" key="2">
    <source>
        <dbReference type="EMBL" id="GHH05316.1"/>
    </source>
</evidence>
<dbReference type="Pfam" id="PF01370">
    <property type="entry name" value="Epimerase"/>
    <property type="match status" value="1"/>
</dbReference>
<dbReference type="InterPro" id="IPR050177">
    <property type="entry name" value="Lipid_A_modif_metabolic_enz"/>
</dbReference>
<gene>
    <name evidence="2" type="primary">galE</name>
    <name evidence="2" type="ORF">GCM10017790_09090</name>
</gene>
<dbReference type="Gene3D" id="3.40.50.720">
    <property type="entry name" value="NAD(P)-binding Rossmann-like Domain"/>
    <property type="match status" value="1"/>
</dbReference>
<evidence type="ECO:0000313" key="3">
    <source>
        <dbReference type="Proteomes" id="UP000635387"/>
    </source>
</evidence>
<dbReference type="SUPFAM" id="SSF51735">
    <property type="entry name" value="NAD(P)-binding Rossmann-fold domains"/>
    <property type="match status" value="1"/>
</dbReference>
<accession>A0ABQ3LBA2</accession>
<dbReference type="Proteomes" id="UP000635387">
    <property type="component" value="Unassembled WGS sequence"/>
</dbReference>
<sequence length="321" mass="34520">MVPSFSPANEPLAAVIGADGSLGARLVRALWWKGVPTLGYTAEHPAMRGSIPDPDLLGVDVVFFVPDRMSPAVAERDPDRVSESIAELRVLLTVLSVSGRRPVVVLEGSGGTVYDATCEPPYAELTAVNPTTAYGRAKLEQEEALAAAVDGIAPVVLRVANFYGPGQRTSAGYGVVGHWMEAALAGEPLRILGHGGSRRDYIHIADVTSAMLAVLRRAPAFRADKRPVVLNIGSGESTSLNELHRQFEAVVGRTLVSERDKARSFDRQDSWLDVRRAAEVLGWRPRITLADGLADTWRSYLARHERDARARTGNRAAGPGG</sequence>
<dbReference type="PANTHER" id="PTHR43245">
    <property type="entry name" value="BIFUNCTIONAL POLYMYXIN RESISTANCE PROTEIN ARNA"/>
    <property type="match status" value="1"/>
</dbReference>
<organism evidence="2 3">
    <name type="scientific">Amycolatopsis oliviviridis</name>
    <dbReference type="NCBI Taxonomy" id="1471590"/>
    <lineage>
        <taxon>Bacteria</taxon>
        <taxon>Bacillati</taxon>
        <taxon>Actinomycetota</taxon>
        <taxon>Actinomycetes</taxon>
        <taxon>Pseudonocardiales</taxon>
        <taxon>Pseudonocardiaceae</taxon>
        <taxon>Amycolatopsis</taxon>
    </lineage>
</organism>
<evidence type="ECO:0000259" key="1">
    <source>
        <dbReference type="Pfam" id="PF01370"/>
    </source>
</evidence>
<protein>
    <submittedName>
        <fullName evidence="2">UDP-glucose 4-epimerase</fullName>
    </submittedName>
</protein>
<keyword evidence="3" id="KW-1185">Reference proteome</keyword>
<dbReference type="InterPro" id="IPR001509">
    <property type="entry name" value="Epimerase_deHydtase"/>
</dbReference>
<dbReference type="EMBL" id="BNAY01000001">
    <property type="protein sequence ID" value="GHH05316.1"/>
    <property type="molecule type" value="Genomic_DNA"/>
</dbReference>
<name>A0ABQ3LBA2_9PSEU</name>
<reference evidence="3" key="1">
    <citation type="journal article" date="2019" name="Int. J. Syst. Evol. Microbiol.">
        <title>The Global Catalogue of Microorganisms (GCM) 10K type strain sequencing project: providing services to taxonomists for standard genome sequencing and annotation.</title>
        <authorList>
            <consortium name="The Broad Institute Genomics Platform"/>
            <consortium name="The Broad Institute Genome Sequencing Center for Infectious Disease"/>
            <person name="Wu L."/>
            <person name="Ma J."/>
        </authorList>
    </citation>
    <scope>NUCLEOTIDE SEQUENCE [LARGE SCALE GENOMIC DNA]</scope>
    <source>
        <strain evidence="3">CGMCC 4.7683</strain>
    </source>
</reference>